<feature type="compositionally biased region" description="Basic and acidic residues" evidence="1">
    <location>
        <begin position="458"/>
        <end position="468"/>
    </location>
</feature>
<dbReference type="SMART" id="SM00100">
    <property type="entry name" value="cNMP"/>
    <property type="match status" value="4"/>
</dbReference>
<comment type="caution">
    <text evidence="3">The sequence shown here is derived from an EMBL/GenBank/DDBJ whole genome shotgun (WGS) entry which is preliminary data.</text>
</comment>
<feature type="region of interest" description="Disordered" evidence="1">
    <location>
        <begin position="359"/>
        <end position="379"/>
    </location>
</feature>
<feature type="domain" description="Cyclic nucleotide-binding" evidence="2">
    <location>
        <begin position="783"/>
        <end position="855"/>
    </location>
</feature>
<feature type="compositionally biased region" description="Low complexity" evidence="1">
    <location>
        <begin position="1196"/>
        <end position="1206"/>
    </location>
</feature>
<name>A0AAE0GZS8_9CHLO</name>
<feature type="region of interest" description="Disordered" evidence="1">
    <location>
        <begin position="1124"/>
        <end position="1241"/>
    </location>
</feature>
<dbReference type="PANTHER" id="PTHR24567">
    <property type="entry name" value="CRP FAMILY TRANSCRIPTIONAL REGULATORY PROTEIN"/>
    <property type="match status" value="1"/>
</dbReference>
<feature type="domain" description="Cyclic nucleotide-binding" evidence="2">
    <location>
        <begin position="208"/>
        <end position="311"/>
    </location>
</feature>
<feature type="compositionally biased region" description="Basic residues" evidence="1">
    <location>
        <begin position="484"/>
        <end position="498"/>
    </location>
</feature>
<evidence type="ECO:0000259" key="2">
    <source>
        <dbReference type="PROSITE" id="PS50042"/>
    </source>
</evidence>
<feature type="region of interest" description="Disordered" evidence="1">
    <location>
        <begin position="420"/>
        <end position="516"/>
    </location>
</feature>
<dbReference type="Proteomes" id="UP001190700">
    <property type="component" value="Unassembled WGS sequence"/>
</dbReference>
<feature type="region of interest" description="Disordered" evidence="1">
    <location>
        <begin position="1422"/>
        <end position="1555"/>
    </location>
</feature>
<dbReference type="InterPro" id="IPR014710">
    <property type="entry name" value="RmlC-like_jellyroll"/>
</dbReference>
<evidence type="ECO:0000256" key="1">
    <source>
        <dbReference type="SAM" id="MobiDB-lite"/>
    </source>
</evidence>
<dbReference type="CDD" id="cd00038">
    <property type="entry name" value="CAP_ED"/>
    <property type="match status" value="3"/>
</dbReference>
<protein>
    <recommendedName>
        <fullName evidence="2">Cyclic nucleotide-binding domain-containing protein</fullName>
    </recommendedName>
</protein>
<keyword evidence="4" id="KW-1185">Reference proteome</keyword>
<accession>A0AAE0GZS8</accession>
<feature type="compositionally biased region" description="Acidic residues" evidence="1">
    <location>
        <begin position="1546"/>
        <end position="1555"/>
    </location>
</feature>
<feature type="compositionally biased region" description="Basic and acidic residues" evidence="1">
    <location>
        <begin position="984"/>
        <end position="994"/>
    </location>
</feature>
<feature type="region of interest" description="Disordered" evidence="1">
    <location>
        <begin position="1070"/>
        <end position="1089"/>
    </location>
</feature>
<feature type="compositionally biased region" description="Gly residues" evidence="1">
    <location>
        <begin position="1430"/>
        <end position="1446"/>
    </location>
</feature>
<dbReference type="SUPFAM" id="SSF51206">
    <property type="entry name" value="cAMP-binding domain-like"/>
    <property type="match status" value="4"/>
</dbReference>
<feature type="compositionally biased region" description="Low complexity" evidence="1">
    <location>
        <begin position="1305"/>
        <end position="1315"/>
    </location>
</feature>
<feature type="region of interest" description="Disordered" evidence="1">
    <location>
        <begin position="1029"/>
        <end position="1057"/>
    </location>
</feature>
<feature type="compositionally biased region" description="Low complexity" evidence="1">
    <location>
        <begin position="430"/>
        <end position="447"/>
    </location>
</feature>
<organism evidence="3 4">
    <name type="scientific">Cymbomonas tetramitiformis</name>
    <dbReference type="NCBI Taxonomy" id="36881"/>
    <lineage>
        <taxon>Eukaryota</taxon>
        <taxon>Viridiplantae</taxon>
        <taxon>Chlorophyta</taxon>
        <taxon>Pyramimonadophyceae</taxon>
        <taxon>Pyramimonadales</taxon>
        <taxon>Pyramimonadaceae</taxon>
        <taxon>Cymbomonas</taxon>
    </lineage>
</organism>
<feature type="domain" description="Cyclic nucleotide-binding" evidence="2">
    <location>
        <begin position="582"/>
        <end position="670"/>
    </location>
</feature>
<feature type="domain" description="Cyclic nucleotide-binding" evidence="2">
    <location>
        <begin position="48"/>
        <end position="146"/>
    </location>
</feature>
<dbReference type="InterPro" id="IPR000595">
    <property type="entry name" value="cNMP-bd_dom"/>
</dbReference>
<dbReference type="EMBL" id="LGRX02000936">
    <property type="protein sequence ID" value="KAK3287265.1"/>
    <property type="molecule type" value="Genomic_DNA"/>
</dbReference>
<dbReference type="GO" id="GO:0003700">
    <property type="term" value="F:DNA-binding transcription factor activity"/>
    <property type="evidence" value="ECO:0007669"/>
    <property type="project" value="TreeGrafter"/>
</dbReference>
<feature type="region of interest" description="Disordered" evidence="1">
    <location>
        <begin position="1295"/>
        <end position="1400"/>
    </location>
</feature>
<feature type="region of interest" description="Disordered" evidence="1">
    <location>
        <begin position="969"/>
        <end position="1001"/>
    </location>
</feature>
<dbReference type="PANTHER" id="PTHR24567:SF26">
    <property type="entry name" value="REGULATORY PROTEIN YEIL"/>
    <property type="match status" value="1"/>
</dbReference>
<proteinExistence type="predicted"/>
<gene>
    <name evidence="3" type="ORF">CYMTET_5212</name>
</gene>
<feature type="compositionally biased region" description="Basic and acidic residues" evidence="1">
    <location>
        <begin position="1124"/>
        <end position="1133"/>
    </location>
</feature>
<sequence>MLNVEKMQTVSTLIVVTRLDRLTEECNTSFSRPNRNDAEIFAAIQAGLFNGLTTVELERLVEYVTTKVWEKGRAIIRANTYTPWFGVISKGVVGLNKDYHTQIKTLRAGDLLGEVTAMTGGLANLSVNALTNVQVLTIQDTALTEINLRYPDLGLKLIQICARSSSVSLQRTLVSTYGEEAFLEYRSEIVQEKLWPLMKVLQEKTLCFGEDFTAKELKTLSSYMYLMMVRPGARVINRGQLAQYVLLVLSGTLEAHTDAGRVLGKRKAGMMVGEEAFIQSFSADQISYTRNCDVYTGKASECALASLSHQAVVDMNYHHPTLAWKVCRHITRLAFEVLLKASKDSKAKYDLDEACWSVENSPRDVPNKPNSPDVGSPSKLTARLQTAGAIDLLCRQTSANKMSREDLLQILQEGTEDTLQEAAEHGAAEDGGALAEAAEPASASSGDAPHDKRKKGGKAREKEQEAKASAEPPLLGEESAGARLSKKALKAKRKRRSVSARTENQEPQPSSDMVPITDEDFAEVGTAGAAPPDEGWSPMLNSYKEQGRVRANAHEVSSGEDAVLSPGAAHDLLDHAAVYSQHFRSMESGEMRVLARSMLLLHASKGDYILKKGESATFFAVMLDGVAVRCDSGDEKTYETGQVVGEMEMFTGKNGLFGRRLSNVVASTNCIVGLFQYEDVISLNESSPEIGLKLIRLLGFVGISALKHEVGGLSEMARFQLGTAPKIEHLDSDGNPVTPRKVAYHDDVFDAEPAIEVMPAALPPDFTGEEVKMMMREAGGVLLGRMMKKDELKSLISIMPIERVPLGEAVMRKGQKSMCAFMLMNGQINQHVDDLNSPIIGTYRKGTVLGESALLQPPKGELSVMYRENSMYVASSSAVVGVLTIEHLQELNFSHPKLVREMFVNTMKTYLRDILARVDDRVQQFSSMPQQPVDLQGRDVADNYAMLKRLRHAQRGETTQLALPAVAQHAKGNSNSGHGFKNGKTPEKARDAAKKKPSNLWKAARKGSTLFRATSNSKERLVDPGIVSTRANSAPTKHRPAPTIKEVPSPVIESPDRTLPSIELTNYLASSRPSSADTPQQASRPSSAHSIGRLQLVDHLDKQPEAAPAAVPRFSGAEPIRWAHESDAEERPSSAHQAAPGHRTKVETVPSPPSDLSSPRDWVPPQPPRAAEPTQMSPTAPRRGASVSAPRGSQHAAAPAPVVPRVQKMMPVPSAPTSSHSRRPCPVRSRFTSPPDTRRSDSFDPDLSVLLISHITVLTASMACHVCQRHEQAQGGEGIWVWSTKRLTEGPGRWSAKRLMEGPGRRSAAAHGGARAVERKRLTEGQAVGASGSAEGPGRWAPAAPQRRSQAVAQAVHGGTQAVERKAARGGSQGGGGAQAGHSRQSGGAQAGHGGSQAVERQALTEGTRAVEHKVSWRARAVERKRLTEGPGGGASRLTGGPGGGRQRFTEEPRRWSASGQEGQAAAAAHRRGQGGGLARLTEGPGRWAQSGSQRSRAVTEGQGGGRHGEEGKRWSAKRLTGRWSAKRLTDGPGRWSPKRSRGAELWDDPQEEWA</sequence>
<dbReference type="GO" id="GO:0005829">
    <property type="term" value="C:cytosol"/>
    <property type="evidence" value="ECO:0007669"/>
    <property type="project" value="TreeGrafter"/>
</dbReference>
<dbReference type="PROSITE" id="PS50042">
    <property type="entry name" value="CNMP_BINDING_3"/>
    <property type="match status" value="4"/>
</dbReference>
<dbReference type="InterPro" id="IPR050397">
    <property type="entry name" value="Env_Response_Regulators"/>
</dbReference>
<evidence type="ECO:0000313" key="3">
    <source>
        <dbReference type="EMBL" id="KAK3287265.1"/>
    </source>
</evidence>
<evidence type="ECO:0000313" key="4">
    <source>
        <dbReference type="Proteomes" id="UP001190700"/>
    </source>
</evidence>
<dbReference type="Gene3D" id="2.60.120.10">
    <property type="entry name" value="Jelly Rolls"/>
    <property type="match status" value="4"/>
</dbReference>
<reference evidence="3 4" key="1">
    <citation type="journal article" date="2015" name="Genome Biol. Evol.">
        <title>Comparative Genomics of a Bacterivorous Green Alga Reveals Evolutionary Causalities and Consequences of Phago-Mixotrophic Mode of Nutrition.</title>
        <authorList>
            <person name="Burns J.A."/>
            <person name="Paasch A."/>
            <person name="Narechania A."/>
            <person name="Kim E."/>
        </authorList>
    </citation>
    <scope>NUCLEOTIDE SEQUENCE [LARGE SCALE GENOMIC DNA]</scope>
    <source>
        <strain evidence="3 4">PLY_AMNH</strain>
    </source>
</reference>
<dbReference type="InterPro" id="IPR018490">
    <property type="entry name" value="cNMP-bd_dom_sf"/>
</dbReference>